<dbReference type="SUPFAM" id="SSF52540">
    <property type="entry name" value="P-loop containing nucleoside triphosphate hydrolases"/>
    <property type="match status" value="1"/>
</dbReference>
<dbReference type="AlphaFoldDB" id="A0A1C7EH19"/>
<evidence type="ECO:0000313" key="2">
    <source>
        <dbReference type="Proteomes" id="UP000092495"/>
    </source>
</evidence>
<dbReference type="KEGG" id="pdg:BCM40_08250"/>
<evidence type="ECO:0000313" key="1">
    <source>
        <dbReference type="EMBL" id="ANU23363.1"/>
    </source>
</evidence>
<dbReference type="InterPro" id="IPR027417">
    <property type="entry name" value="P-loop_NTPase"/>
</dbReference>
<accession>A0A1C7EH19</accession>
<dbReference type="Proteomes" id="UP000092495">
    <property type="component" value="Chromosome"/>
</dbReference>
<dbReference type="OrthoDB" id="6291705at2"/>
<gene>
    <name evidence="1" type="ORF">BCM40_08250</name>
</gene>
<keyword evidence="2" id="KW-1185">Reference proteome</keyword>
<protein>
    <recommendedName>
        <fullName evidence="3">Phosphoribulokinase/uridine kinase domain-containing protein</fullName>
    </recommendedName>
</protein>
<dbReference type="STRING" id="414778.BCM40_08250"/>
<dbReference type="NCBIfam" id="NF006085">
    <property type="entry name" value="PRK08233.1"/>
    <property type="match status" value="1"/>
</dbReference>
<organism evidence="1 2">
    <name type="scientific">Planococcus donghaensis</name>
    <dbReference type="NCBI Taxonomy" id="414778"/>
    <lineage>
        <taxon>Bacteria</taxon>
        <taxon>Bacillati</taxon>
        <taxon>Bacillota</taxon>
        <taxon>Bacilli</taxon>
        <taxon>Bacillales</taxon>
        <taxon>Caryophanaceae</taxon>
        <taxon>Planococcus</taxon>
    </lineage>
</organism>
<evidence type="ECO:0008006" key="3">
    <source>
        <dbReference type="Google" id="ProtNLM"/>
    </source>
</evidence>
<dbReference type="Gene3D" id="3.40.50.300">
    <property type="entry name" value="P-loop containing nucleotide triphosphate hydrolases"/>
    <property type="match status" value="1"/>
</dbReference>
<dbReference type="RefSeq" id="WP_065526399.1">
    <property type="nucleotide sequence ID" value="NZ_CP016543.2"/>
</dbReference>
<name>A0A1C7EH19_9BACL</name>
<reference evidence="1" key="1">
    <citation type="submission" date="2016-10" db="EMBL/GenBank/DDBJ databases">
        <authorList>
            <person name="See-Too W.S."/>
        </authorList>
    </citation>
    <scope>NUCLEOTIDE SEQUENCE</scope>
    <source>
        <strain evidence="1">DSM 22276</strain>
    </source>
</reference>
<proteinExistence type="predicted"/>
<sequence length="177" mass="20160">MEKIKRPIVIAIASISGGGKTTIVEKLNEELPNSEALYFDEYDLEGPENVIDWMNRGANYNEWNLTPIVKDLEKLMTKPIDYILLDFPFSYQHAQTHSFINVSFFIDTPLDIALARQTIRDFQEGSKEDIIEAMAHYNSQGRQAYLEMLSTIKPDADFIIDGSQSVASIVRLILEKV</sequence>
<dbReference type="EMBL" id="CP016543">
    <property type="protein sequence ID" value="ANU23363.1"/>
    <property type="molecule type" value="Genomic_DNA"/>
</dbReference>